<dbReference type="InterPro" id="IPR029510">
    <property type="entry name" value="Ald_DH_CS_GLU"/>
</dbReference>
<dbReference type="InterPro" id="IPR010102">
    <property type="entry name" value="Succ_semiAld_DH"/>
</dbReference>
<dbReference type="InterPro" id="IPR016163">
    <property type="entry name" value="Ald_DH_C"/>
</dbReference>
<dbReference type="FunFam" id="3.40.309.10:FF:000004">
    <property type="entry name" value="Succinate-semialdehyde dehydrogenase I"/>
    <property type="match status" value="1"/>
</dbReference>
<organism evidence="6 7">
    <name type="scientific">Sphingobacterium corticibacterium</name>
    <dbReference type="NCBI Taxonomy" id="2484746"/>
    <lineage>
        <taxon>Bacteria</taxon>
        <taxon>Pseudomonadati</taxon>
        <taxon>Bacteroidota</taxon>
        <taxon>Sphingobacteriia</taxon>
        <taxon>Sphingobacteriales</taxon>
        <taxon>Sphingobacteriaceae</taxon>
        <taxon>Sphingobacterium</taxon>
    </lineage>
</organism>
<proteinExistence type="inferred from homology"/>
<dbReference type="Proteomes" id="UP000292855">
    <property type="component" value="Unassembled WGS sequence"/>
</dbReference>
<comment type="caution">
    <text evidence="6">The sequence shown here is derived from an EMBL/GenBank/DDBJ whole genome shotgun (WGS) entry which is preliminary data.</text>
</comment>
<feature type="domain" description="Aldehyde dehydrogenase" evidence="5">
    <location>
        <begin position="17"/>
        <end position="473"/>
    </location>
</feature>
<reference evidence="6 7" key="1">
    <citation type="submission" date="2019-02" db="EMBL/GenBank/DDBJ databases">
        <authorList>
            <person name="Li Y."/>
        </authorList>
    </citation>
    <scope>NUCLEOTIDE SEQUENCE [LARGE SCALE GENOMIC DNA]</scope>
    <source>
        <strain evidence="6 7">30C10-4-7</strain>
    </source>
</reference>
<dbReference type="PROSITE" id="PS00687">
    <property type="entry name" value="ALDEHYDE_DEHYDR_GLU"/>
    <property type="match status" value="1"/>
</dbReference>
<feature type="active site" evidence="3">
    <location>
        <position position="252"/>
    </location>
</feature>
<dbReference type="Gene3D" id="3.40.605.10">
    <property type="entry name" value="Aldehyde Dehydrogenase, Chain A, domain 1"/>
    <property type="match status" value="1"/>
</dbReference>
<dbReference type="PANTHER" id="PTHR43353">
    <property type="entry name" value="SUCCINATE-SEMIALDEHYDE DEHYDROGENASE, MITOCHONDRIAL"/>
    <property type="match status" value="1"/>
</dbReference>
<dbReference type="AlphaFoldDB" id="A0A4Q6XHD2"/>
<dbReference type="GO" id="GO:0004777">
    <property type="term" value="F:succinate-semialdehyde dehydrogenase (NAD+) activity"/>
    <property type="evidence" value="ECO:0007669"/>
    <property type="project" value="TreeGrafter"/>
</dbReference>
<gene>
    <name evidence="6" type="ORF">EWE74_09260</name>
</gene>
<evidence type="ECO:0000313" key="7">
    <source>
        <dbReference type="Proteomes" id="UP000292855"/>
    </source>
</evidence>
<evidence type="ECO:0000259" key="5">
    <source>
        <dbReference type="Pfam" id="PF00171"/>
    </source>
</evidence>
<dbReference type="Gene3D" id="3.40.309.10">
    <property type="entry name" value="Aldehyde Dehydrogenase, Chain A, domain 2"/>
    <property type="match status" value="1"/>
</dbReference>
<evidence type="ECO:0000256" key="2">
    <source>
        <dbReference type="ARBA" id="ARBA00023002"/>
    </source>
</evidence>
<comment type="similarity">
    <text evidence="1 4">Belongs to the aldehyde dehydrogenase family.</text>
</comment>
<dbReference type="RefSeq" id="WP_130141282.1">
    <property type="nucleotide sequence ID" value="NZ_SGIT01000002.1"/>
</dbReference>
<dbReference type="NCBIfam" id="TIGR01780">
    <property type="entry name" value="SSADH"/>
    <property type="match status" value="1"/>
</dbReference>
<evidence type="ECO:0000256" key="3">
    <source>
        <dbReference type="PROSITE-ProRule" id="PRU10007"/>
    </source>
</evidence>
<dbReference type="SUPFAM" id="SSF53720">
    <property type="entry name" value="ALDH-like"/>
    <property type="match status" value="1"/>
</dbReference>
<accession>A0A4Q6XHD2</accession>
<evidence type="ECO:0000256" key="4">
    <source>
        <dbReference type="RuleBase" id="RU003345"/>
    </source>
</evidence>
<keyword evidence="2 4" id="KW-0560">Oxidoreductase</keyword>
<dbReference type="InterPro" id="IPR016160">
    <property type="entry name" value="Ald_DH_CS_CYS"/>
</dbReference>
<dbReference type="GO" id="GO:0009450">
    <property type="term" value="P:gamma-aminobutyric acid catabolic process"/>
    <property type="evidence" value="ECO:0007669"/>
    <property type="project" value="InterPro"/>
</dbReference>
<protein>
    <submittedName>
        <fullName evidence="6">NAD-dependent succinate-semialdehyde dehydrogenase</fullName>
    </submittedName>
</protein>
<dbReference type="InterPro" id="IPR015590">
    <property type="entry name" value="Aldehyde_DH_dom"/>
</dbReference>
<dbReference type="PANTHER" id="PTHR43353:SF5">
    <property type="entry name" value="SUCCINATE-SEMIALDEHYDE DEHYDROGENASE, MITOCHONDRIAL"/>
    <property type="match status" value="1"/>
</dbReference>
<name>A0A4Q6XHD2_9SPHI</name>
<evidence type="ECO:0000256" key="1">
    <source>
        <dbReference type="ARBA" id="ARBA00009986"/>
    </source>
</evidence>
<dbReference type="InterPro" id="IPR016162">
    <property type="entry name" value="Ald_DH_N"/>
</dbReference>
<evidence type="ECO:0000313" key="6">
    <source>
        <dbReference type="EMBL" id="RZF59360.1"/>
    </source>
</evidence>
<dbReference type="InterPro" id="IPR050740">
    <property type="entry name" value="Aldehyde_DH_Superfamily"/>
</dbReference>
<dbReference type="EMBL" id="SGIT01000002">
    <property type="protein sequence ID" value="RZF59360.1"/>
    <property type="molecule type" value="Genomic_DNA"/>
</dbReference>
<dbReference type="Pfam" id="PF00171">
    <property type="entry name" value="Aldedh"/>
    <property type="match status" value="1"/>
</dbReference>
<dbReference type="FunFam" id="3.40.605.10:FF:000005">
    <property type="entry name" value="Succinate-semialdehyde dehydrogenase I"/>
    <property type="match status" value="1"/>
</dbReference>
<dbReference type="InterPro" id="IPR016161">
    <property type="entry name" value="Ald_DH/histidinol_DH"/>
</dbReference>
<keyword evidence="7" id="KW-1185">Reference proteome</keyword>
<dbReference type="CDD" id="cd07103">
    <property type="entry name" value="ALDH_F5_SSADH_GabD"/>
    <property type="match status" value="1"/>
</dbReference>
<dbReference type="OrthoDB" id="781568at2"/>
<dbReference type="PROSITE" id="PS00070">
    <property type="entry name" value="ALDEHYDE_DEHYDR_CYS"/>
    <property type="match status" value="1"/>
</dbReference>
<sequence length="480" mass="51643">MGLNELMINKAFVDGQWVGGTDTFDVVNPATGTVIEKVTNLTVSNVHEAVDVAYKAWCSFKVSDVGQRATMLEEWYRLIMEHKQELAEIITLESGKALTDSLGEVDYGASFVQWFAEESKRAYGDTVPASKMSNRILTIKQGVGVVAAITPWNFPLAMVTRKIAPAIAAGCTVVHRPASQTPLTALALAVLAEKAGWPAGVLNVVTGTDSSGIGYELSTNPLIRKLSFTGSTSVGKQLMKQAAENVKKISLELGGNAPFIVFEDADIEAAVEGAMFAKFRNAGQTCVAVNRFLVQDSVFLAFSERLTEAVKALKVGNGLDNDVQIGPLINKKGLDKVQEHVANAVDKGARILTGGKVIKELFYEPTVLAGVPSNALIAKEETFGPVASLFRFTTEEEAIQMANDTEFGLASYFYSSNVHRCWRVAEALEAGMVGVNEGRISFAGAPFGGIKESGIGREGSRYGLDEYVEVKYINFGVSTR</sequence>